<feature type="coiled-coil region" evidence="1">
    <location>
        <begin position="2"/>
        <end position="62"/>
    </location>
</feature>
<evidence type="ECO:0000256" key="1">
    <source>
        <dbReference type="SAM" id="Coils"/>
    </source>
</evidence>
<organism evidence="2 3">
    <name type="scientific">Trichonephila clavipes</name>
    <name type="common">Golden silk orbweaver</name>
    <name type="synonym">Nephila clavipes</name>
    <dbReference type="NCBI Taxonomy" id="2585209"/>
    <lineage>
        <taxon>Eukaryota</taxon>
        <taxon>Metazoa</taxon>
        <taxon>Ecdysozoa</taxon>
        <taxon>Arthropoda</taxon>
        <taxon>Chelicerata</taxon>
        <taxon>Arachnida</taxon>
        <taxon>Araneae</taxon>
        <taxon>Araneomorphae</taxon>
        <taxon>Entelegynae</taxon>
        <taxon>Araneoidea</taxon>
        <taxon>Nephilidae</taxon>
        <taxon>Trichonephila</taxon>
    </lineage>
</organism>
<proteinExistence type="predicted"/>
<gene>
    <name evidence="2" type="primary">TY3B-I_288</name>
    <name evidence="2" type="ORF">TNCV_3665981</name>
</gene>
<dbReference type="Gene3D" id="3.30.420.10">
    <property type="entry name" value="Ribonuclease H-like superfamily/Ribonuclease H"/>
    <property type="match status" value="1"/>
</dbReference>
<keyword evidence="1" id="KW-0175">Coiled coil</keyword>
<sequence length="347" mass="39124">MQKVLDDTRNELKVRIKKYQNELKDSLEKKIDNVEENINSVEEKIALKLEEKIARMEDLEKKLLAGGNENKSKSVHVSAFPEPVHASPVPVPASPVSVKLSIYDGKTNWELYKTQFCIILEVNGWNEGVTACQPAASLTDGLKEEDIQKAVRTADVQDLQSALLYALKLKAATQASRKHRHFIRGAKEYVIEIRYRKGSAHGNSDAFSRRHCPESCKYCSRIEKKFGVKDPEVRQITAPSTLALDPWSDDSVRKDQLAVPEIKSIVEFKSDVEKCCRICDPCAARKGSRKRTRGRLQLYNVGAPFERIAFDILGPVPRSSDGNNNILVVLDSFTKWPETYPIPDQEA</sequence>
<dbReference type="Proteomes" id="UP000887159">
    <property type="component" value="Unassembled WGS sequence"/>
</dbReference>
<evidence type="ECO:0000313" key="2">
    <source>
        <dbReference type="EMBL" id="GFY03687.1"/>
    </source>
</evidence>
<dbReference type="EMBL" id="BMAU01021240">
    <property type="protein sequence ID" value="GFY03687.1"/>
    <property type="molecule type" value="Genomic_DNA"/>
</dbReference>
<dbReference type="PANTHER" id="PTHR47266">
    <property type="entry name" value="ENDONUCLEASE-RELATED"/>
    <property type="match status" value="1"/>
</dbReference>
<reference evidence="2" key="1">
    <citation type="submission" date="2020-08" db="EMBL/GenBank/DDBJ databases">
        <title>Multicomponent nature underlies the extraordinary mechanical properties of spider dragline silk.</title>
        <authorList>
            <person name="Kono N."/>
            <person name="Nakamura H."/>
            <person name="Mori M."/>
            <person name="Yoshida Y."/>
            <person name="Ohtoshi R."/>
            <person name="Malay A.D."/>
            <person name="Moran D.A.P."/>
            <person name="Tomita M."/>
            <person name="Numata K."/>
            <person name="Arakawa K."/>
        </authorList>
    </citation>
    <scope>NUCLEOTIDE SEQUENCE</scope>
</reference>
<dbReference type="InterPro" id="IPR052160">
    <property type="entry name" value="Gypsy_RT_Integrase-like"/>
</dbReference>
<dbReference type="AlphaFoldDB" id="A0A8X6S6C1"/>
<accession>A0A8X6S6C1</accession>
<protein>
    <submittedName>
        <fullName evidence="2">Transposon Ty3-I Gag-Pol polyprotein</fullName>
    </submittedName>
</protein>
<dbReference type="InterPro" id="IPR036397">
    <property type="entry name" value="RNaseH_sf"/>
</dbReference>
<keyword evidence="3" id="KW-1185">Reference proteome</keyword>
<evidence type="ECO:0000313" key="3">
    <source>
        <dbReference type="Proteomes" id="UP000887159"/>
    </source>
</evidence>
<dbReference type="GO" id="GO:0003676">
    <property type="term" value="F:nucleic acid binding"/>
    <property type="evidence" value="ECO:0007669"/>
    <property type="project" value="InterPro"/>
</dbReference>
<name>A0A8X6S6C1_TRICX</name>
<dbReference type="SUPFAM" id="SSF53098">
    <property type="entry name" value="Ribonuclease H-like"/>
    <property type="match status" value="1"/>
</dbReference>
<comment type="caution">
    <text evidence="2">The sequence shown here is derived from an EMBL/GenBank/DDBJ whole genome shotgun (WGS) entry which is preliminary data.</text>
</comment>
<dbReference type="InterPro" id="IPR012337">
    <property type="entry name" value="RNaseH-like_sf"/>
</dbReference>